<proteinExistence type="predicted"/>
<dbReference type="AlphaFoldDB" id="A0A3G9IAT7"/>
<keyword evidence="2" id="KW-1185">Reference proteome</keyword>
<dbReference type="EMBL" id="AP019307">
    <property type="protein sequence ID" value="BBH15877.1"/>
    <property type="molecule type" value="Genomic_DNA"/>
</dbReference>
<accession>A0A3G9IAT7</accession>
<name>A0A3G9IAT7_9ACTN</name>
<evidence type="ECO:0000313" key="1">
    <source>
        <dbReference type="EMBL" id="BBH15877.1"/>
    </source>
</evidence>
<dbReference type="InterPro" id="IPR011335">
    <property type="entry name" value="Restrct_endonuc-II-like"/>
</dbReference>
<organism evidence="1 2">
    <name type="scientific">Nocardioides baekrokdamisoli</name>
    <dbReference type="NCBI Taxonomy" id="1804624"/>
    <lineage>
        <taxon>Bacteria</taxon>
        <taxon>Bacillati</taxon>
        <taxon>Actinomycetota</taxon>
        <taxon>Actinomycetes</taxon>
        <taxon>Propionibacteriales</taxon>
        <taxon>Nocardioidaceae</taxon>
        <taxon>Nocardioides</taxon>
    </lineage>
</organism>
<sequence>MDTMTWAEHGDPPPVDVCSIDGREPVRRDGIAGGRRDLTDEEIVRLGTLEVTAPLRTALDLGCRLRRREAYAALCELTRRHGLMPADFESEIPRFEGRRGVVQLRELARLIDPRYESPREAWVWLAIRDAGLPTPTPQVWVDAYDGERYRLDFAYENQMVAVEYDGEEFHGGEYDAADHERRRRLIKRGWRYVVVRRGDFIAVELERWLAELKYLLNTKYDPYRW</sequence>
<reference evidence="1 2" key="1">
    <citation type="submission" date="2018-11" db="EMBL/GenBank/DDBJ databases">
        <title>Complete genome sequence of Nocardioides baekrokdamisoli strain KCTC 39748.</title>
        <authorList>
            <person name="Kang S.W."/>
            <person name="Lee K.C."/>
            <person name="Kim K.K."/>
            <person name="Kim J.S."/>
            <person name="Kim D.S."/>
            <person name="Ko S.H."/>
            <person name="Yang S.H."/>
            <person name="Shin Y.K."/>
            <person name="Lee J.S."/>
        </authorList>
    </citation>
    <scope>NUCLEOTIDE SEQUENCE [LARGE SCALE GENOMIC DNA]</scope>
    <source>
        <strain evidence="1 2">KCTC 39748</strain>
    </source>
</reference>
<dbReference type="SUPFAM" id="SSF52980">
    <property type="entry name" value="Restriction endonuclease-like"/>
    <property type="match status" value="1"/>
</dbReference>
<dbReference type="OrthoDB" id="5517693at2"/>
<evidence type="ECO:0008006" key="3">
    <source>
        <dbReference type="Google" id="ProtNLM"/>
    </source>
</evidence>
<gene>
    <name evidence="1" type="ORF">Back2_01640</name>
</gene>
<evidence type="ECO:0000313" key="2">
    <source>
        <dbReference type="Proteomes" id="UP000271573"/>
    </source>
</evidence>
<dbReference type="Gene3D" id="3.40.960.10">
    <property type="entry name" value="VSR Endonuclease"/>
    <property type="match status" value="1"/>
</dbReference>
<dbReference type="Proteomes" id="UP000271573">
    <property type="component" value="Chromosome"/>
</dbReference>
<dbReference type="KEGG" id="nbe:Back2_01640"/>
<dbReference type="RefSeq" id="WP_125565869.1">
    <property type="nucleotide sequence ID" value="NZ_AP019307.1"/>
</dbReference>
<protein>
    <recommendedName>
        <fullName evidence="3">DUF559 domain-containing protein</fullName>
    </recommendedName>
</protein>